<evidence type="ECO:0000313" key="1">
    <source>
        <dbReference type="EMBL" id="MBP3983651.1"/>
    </source>
</evidence>
<dbReference type="RefSeq" id="WP_210535482.1">
    <property type="nucleotide sequence ID" value="NZ_JAGKTC010000001.1"/>
</dbReference>
<dbReference type="Pfam" id="PF06718">
    <property type="entry name" value="DUF1203"/>
    <property type="match status" value="1"/>
</dbReference>
<dbReference type="Proteomes" id="UP000673447">
    <property type="component" value="Unassembled WGS sequence"/>
</dbReference>
<proteinExistence type="predicted"/>
<dbReference type="AlphaFoldDB" id="A0A940X257"/>
<dbReference type="PIRSF" id="PIRSF034110">
    <property type="entry name" value="DUF1203"/>
    <property type="match status" value="1"/>
</dbReference>
<keyword evidence="2" id="KW-1185">Reference proteome</keyword>
<reference evidence="1" key="1">
    <citation type="journal article" date="2016" name="Int. J. Syst. Evol. Microbiol.">
        <title>Pseudoxanthomonas helianthi sp. nov., isolated from roots of Jerusalem artichoke (Helianthus tuberosus).</title>
        <authorList>
            <person name="Kittiwongwattana C."/>
            <person name="Thawai C."/>
        </authorList>
    </citation>
    <scope>NUCLEOTIDE SEQUENCE</scope>
    <source>
        <strain evidence="1">110414</strain>
    </source>
</reference>
<gene>
    <name evidence="1" type="ORF">J5837_04355</name>
</gene>
<evidence type="ECO:0000313" key="2">
    <source>
        <dbReference type="Proteomes" id="UP000673447"/>
    </source>
</evidence>
<reference evidence="1" key="2">
    <citation type="submission" date="2021-03" db="EMBL/GenBank/DDBJ databases">
        <authorList>
            <person name="Cao W."/>
        </authorList>
    </citation>
    <scope>NUCLEOTIDE SEQUENCE</scope>
    <source>
        <strain evidence="1">110414</strain>
    </source>
</reference>
<dbReference type="EMBL" id="JAGKTC010000001">
    <property type="protein sequence ID" value="MBP3983651.1"/>
    <property type="molecule type" value="Genomic_DNA"/>
</dbReference>
<comment type="caution">
    <text evidence="1">The sequence shown here is derived from an EMBL/GenBank/DDBJ whole genome shotgun (WGS) entry which is preliminary data.</text>
</comment>
<sequence>MSFRFTGLAPEPFAPLWSLDDAALAQRDIRRVVADSDRGFPCRISLQNARVGETVLLLPHGHHDVAGPYRASGPIFVRENVAQAIYENEVPPSFHPRLLSLRGYDASGWMHMAEVVEGAELEAAIAEFFARDDIAYLHVHNARPGCYACLVERA</sequence>
<dbReference type="InterPro" id="IPR009593">
    <property type="entry name" value="DUF1203"/>
</dbReference>
<organism evidence="1 2">
    <name type="scientific">Pseudoxanthomonas helianthi</name>
    <dbReference type="NCBI Taxonomy" id="1453541"/>
    <lineage>
        <taxon>Bacteria</taxon>
        <taxon>Pseudomonadati</taxon>
        <taxon>Pseudomonadota</taxon>
        <taxon>Gammaproteobacteria</taxon>
        <taxon>Lysobacterales</taxon>
        <taxon>Lysobacteraceae</taxon>
        <taxon>Pseudoxanthomonas</taxon>
    </lineage>
</organism>
<name>A0A940X257_9GAMM</name>
<accession>A0A940X257</accession>
<protein>
    <submittedName>
        <fullName evidence="1">DUF1203 domain-containing protein</fullName>
    </submittedName>
</protein>